<evidence type="ECO:0000313" key="3">
    <source>
        <dbReference type="EMBL" id="ADN14147.1"/>
    </source>
</evidence>
<proteinExistence type="predicted"/>
<name>E0UDF6_GLOV7</name>
<dbReference type="GO" id="GO:0009103">
    <property type="term" value="P:lipopolysaccharide biosynthetic process"/>
    <property type="evidence" value="ECO:0007669"/>
    <property type="project" value="TreeGrafter"/>
</dbReference>
<dbReference type="HOGENOM" id="CLU_009583_27_5_3"/>
<dbReference type="eggNOG" id="COG0438">
    <property type="taxonomic scope" value="Bacteria"/>
</dbReference>
<dbReference type="STRING" id="497965.Cyan7822_2168"/>
<reference evidence="4" key="1">
    <citation type="journal article" date="2011" name="MBio">
        <title>Novel metabolic attributes of the genus Cyanothece, comprising a group of unicellular nitrogen-fixing Cyanobacteria.</title>
        <authorList>
            <person name="Bandyopadhyay A."/>
            <person name="Elvitigala T."/>
            <person name="Welsh E."/>
            <person name="Stockel J."/>
            <person name="Liberton M."/>
            <person name="Min H."/>
            <person name="Sherman L.A."/>
            <person name="Pakrasi H.B."/>
        </authorList>
    </citation>
    <scope>NUCLEOTIDE SEQUENCE [LARGE SCALE GENOMIC DNA]</scope>
    <source>
        <strain evidence="4">PCC 7822</strain>
    </source>
</reference>
<dbReference type="CAZy" id="GT4">
    <property type="family name" value="Glycosyltransferase Family 4"/>
</dbReference>
<dbReference type="OrthoDB" id="9797829at2"/>
<evidence type="ECO:0000313" key="4">
    <source>
        <dbReference type="Proteomes" id="UP000008206"/>
    </source>
</evidence>
<sequence>MLKILIDGTALRPKPSGIGLYVYHLINGLQQLQKDENFHLSVSYQPSVKNWLKRNLSVPEKLQKYANIYCLPIPVTLSNFLAKYPNPSLAYFEKYFGSPDIVHGPDHVVYPCRNSLKVMTITDLTFIKYPQLVNSIVRTYTGRVKQCLKWTDLVITISESSKNDLINYLGVKPDKIYVTPLASRYSSEDFLTEKAPSSSKPYLLFVSTIEPRKNINTLIFAFNILKLHYKIDHRLVLIGQKGWKYQPIFEAIANSPWKQDIEHLDYLSDEKVAEFYRHADVFVYPSIYEGFGLPVLEAMTLGTPVVTSNTSSLPEVAGDATLLINPDDAQELAEAIYQVITDSQLRQDLIEKGKKRAKLFSWENTARETLKAYRSLL</sequence>
<dbReference type="EMBL" id="CP002198">
    <property type="protein sequence ID" value="ADN14147.1"/>
    <property type="molecule type" value="Genomic_DNA"/>
</dbReference>
<dbReference type="Proteomes" id="UP000008206">
    <property type="component" value="Chromosome"/>
</dbReference>
<protein>
    <submittedName>
        <fullName evidence="3">Glycosyl transferase group 1</fullName>
    </submittedName>
</protein>
<dbReference type="SUPFAM" id="SSF53756">
    <property type="entry name" value="UDP-Glycosyltransferase/glycogen phosphorylase"/>
    <property type="match status" value="1"/>
</dbReference>
<keyword evidence="4" id="KW-1185">Reference proteome</keyword>
<accession>E0UDF6</accession>
<dbReference type="GO" id="GO:0016757">
    <property type="term" value="F:glycosyltransferase activity"/>
    <property type="evidence" value="ECO:0007669"/>
    <property type="project" value="InterPro"/>
</dbReference>
<evidence type="ECO:0000259" key="2">
    <source>
        <dbReference type="Pfam" id="PF00534"/>
    </source>
</evidence>
<feature type="domain" description="Glycosyl transferase family 1" evidence="2">
    <location>
        <begin position="196"/>
        <end position="356"/>
    </location>
</feature>
<dbReference type="Pfam" id="PF00534">
    <property type="entry name" value="Glycos_transf_1"/>
    <property type="match status" value="1"/>
</dbReference>
<dbReference type="FunFam" id="3.40.50.2000:FF:000119">
    <property type="entry name" value="Glycosyl transferase group 1"/>
    <property type="match status" value="1"/>
</dbReference>
<dbReference type="CDD" id="cd03809">
    <property type="entry name" value="GT4_MtfB-like"/>
    <property type="match status" value="1"/>
</dbReference>
<dbReference type="PANTHER" id="PTHR46401:SF2">
    <property type="entry name" value="GLYCOSYLTRANSFERASE WBBK-RELATED"/>
    <property type="match status" value="1"/>
</dbReference>
<organism evidence="3 4">
    <name type="scientific">Gloeothece verrucosa (strain PCC 7822)</name>
    <name type="common">Cyanothece sp. (strain PCC 7822)</name>
    <dbReference type="NCBI Taxonomy" id="497965"/>
    <lineage>
        <taxon>Bacteria</taxon>
        <taxon>Bacillati</taxon>
        <taxon>Cyanobacteriota</taxon>
        <taxon>Cyanophyceae</taxon>
        <taxon>Oscillatoriophycideae</taxon>
        <taxon>Chroococcales</taxon>
        <taxon>Aphanothecaceae</taxon>
        <taxon>Gloeothece</taxon>
        <taxon>Gloeothece verrucosa</taxon>
    </lineage>
</organism>
<dbReference type="AlphaFoldDB" id="E0UDF6"/>
<gene>
    <name evidence="3" type="ordered locus">Cyan7822_2168</name>
</gene>
<dbReference type="KEGG" id="cyj:Cyan7822_2168"/>
<dbReference type="RefSeq" id="WP_013322252.1">
    <property type="nucleotide sequence ID" value="NC_014501.1"/>
</dbReference>
<dbReference type="PANTHER" id="PTHR46401">
    <property type="entry name" value="GLYCOSYLTRANSFERASE WBBK-RELATED"/>
    <property type="match status" value="1"/>
</dbReference>
<evidence type="ECO:0000256" key="1">
    <source>
        <dbReference type="ARBA" id="ARBA00022679"/>
    </source>
</evidence>
<keyword evidence="1 3" id="KW-0808">Transferase</keyword>
<dbReference type="InterPro" id="IPR001296">
    <property type="entry name" value="Glyco_trans_1"/>
</dbReference>
<dbReference type="Gene3D" id="3.40.50.2000">
    <property type="entry name" value="Glycogen Phosphorylase B"/>
    <property type="match status" value="2"/>
</dbReference>